<dbReference type="PROSITE" id="PS50297">
    <property type="entry name" value="ANK_REP_REGION"/>
    <property type="match status" value="3"/>
</dbReference>
<dbReference type="EMBL" id="JADGJH010000846">
    <property type="protein sequence ID" value="KAJ3121913.1"/>
    <property type="molecule type" value="Genomic_DNA"/>
</dbReference>
<dbReference type="InterPro" id="IPR002710">
    <property type="entry name" value="Dilute_dom"/>
</dbReference>
<evidence type="ECO:0000313" key="5">
    <source>
        <dbReference type="Proteomes" id="UP001211907"/>
    </source>
</evidence>
<comment type="caution">
    <text evidence="4">The sequence shown here is derived from an EMBL/GenBank/DDBJ whole genome shotgun (WGS) entry which is preliminary data.</text>
</comment>
<evidence type="ECO:0000259" key="3">
    <source>
        <dbReference type="PROSITE" id="PS51126"/>
    </source>
</evidence>
<dbReference type="InterPro" id="IPR036770">
    <property type="entry name" value="Ankyrin_rpt-contain_sf"/>
</dbReference>
<dbReference type="InterPro" id="IPR052072">
    <property type="entry name" value="Vascular_dev_regulator"/>
</dbReference>
<proteinExistence type="predicted"/>
<keyword evidence="1" id="KW-0040">ANK repeat</keyword>
<dbReference type="PROSITE" id="PS51126">
    <property type="entry name" value="DILUTE"/>
    <property type="match status" value="1"/>
</dbReference>
<feature type="repeat" description="ANK" evidence="1">
    <location>
        <begin position="60"/>
        <end position="92"/>
    </location>
</feature>
<name>A0AAD5T304_9FUNG</name>
<dbReference type="Proteomes" id="UP001211907">
    <property type="component" value="Unassembled WGS sequence"/>
</dbReference>
<feature type="compositionally biased region" description="Pro residues" evidence="2">
    <location>
        <begin position="625"/>
        <end position="635"/>
    </location>
</feature>
<dbReference type="SMART" id="SM01132">
    <property type="entry name" value="DIL"/>
    <property type="match status" value="1"/>
</dbReference>
<dbReference type="GO" id="GO:0051020">
    <property type="term" value="F:GTPase binding"/>
    <property type="evidence" value="ECO:0007669"/>
    <property type="project" value="TreeGrafter"/>
</dbReference>
<feature type="repeat" description="ANK" evidence="1">
    <location>
        <begin position="246"/>
        <end position="278"/>
    </location>
</feature>
<evidence type="ECO:0000256" key="2">
    <source>
        <dbReference type="SAM" id="MobiDB-lite"/>
    </source>
</evidence>
<organism evidence="4 5">
    <name type="scientific">Physocladia obscura</name>
    <dbReference type="NCBI Taxonomy" id="109957"/>
    <lineage>
        <taxon>Eukaryota</taxon>
        <taxon>Fungi</taxon>
        <taxon>Fungi incertae sedis</taxon>
        <taxon>Chytridiomycota</taxon>
        <taxon>Chytridiomycota incertae sedis</taxon>
        <taxon>Chytridiomycetes</taxon>
        <taxon>Chytridiales</taxon>
        <taxon>Chytriomycetaceae</taxon>
        <taxon>Physocladia</taxon>
    </lineage>
</organism>
<dbReference type="InterPro" id="IPR002110">
    <property type="entry name" value="Ankyrin_rpt"/>
</dbReference>
<dbReference type="PANTHER" id="PTHR16027:SF6">
    <property type="entry name" value="DILUTE DOMAIN-CONTAINING PROTEIN"/>
    <property type="match status" value="1"/>
</dbReference>
<dbReference type="SUPFAM" id="SSF48403">
    <property type="entry name" value="Ankyrin repeat"/>
    <property type="match status" value="2"/>
</dbReference>
<dbReference type="PROSITE" id="PS50088">
    <property type="entry name" value="ANK_REPEAT"/>
    <property type="match status" value="4"/>
</dbReference>
<dbReference type="SMART" id="SM00248">
    <property type="entry name" value="ANK"/>
    <property type="match status" value="4"/>
</dbReference>
<protein>
    <recommendedName>
        <fullName evidence="3">Dilute domain-containing protein</fullName>
    </recommendedName>
</protein>
<feature type="repeat" description="ANK" evidence="1">
    <location>
        <begin position="279"/>
        <end position="311"/>
    </location>
</feature>
<dbReference type="AlphaFoldDB" id="A0AAD5T304"/>
<evidence type="ECO:0000313" key="4">
    <source>
        <dbReference type="EMBL" id="KAJ3121913.1"/>
    </source>
</evidence>
<accession>A0AAD5T304</accession>
<feature type="repeat" description="ANK" evidence="1">
    <location>
        <begin position="93"/>
        <end position="125"/>
    </location>
</feature>
<dbReference type="Pfam" id="PF01843">
    <property type="entry name" value="DIL"/>
    <property type="match status" value="1"/>
</dbReference>
<feature type="region of interest" description="Disordered" evidence="2">
    <location>
        <begin position="617"/>
        <end position="640"/>
    </location>
</feature>
<keyword evidence="5" id="KW-1185">Reference proteome</keyword>
<dbReference type="PANTHER" id="PTHR16027">
    <property type="entry name" value="DILUTE DOMAIN-CONTAINING PROTEIN YPR089W"/>
    <property type="match status" value="1"/>
</dbReference>
<sequence>MDHDDSNFKIGIADRLCNAKLIQAASNGDAQTLNEILTATSRRIQTQAELTLAINAKDSDGLNALLHASCWGHDRIVARLIDTGASLDVRDQKGWTPIMWACSNGHVQTARILRDSGARIDIKSFTGKSIYEIVKYAPNKGQIQSLLVNTPDAVSNTSNNVTFDGRISFSVSDYSEVTAFGDDDSSSGSDNSPSIPSLFLPDRLCKKTLIQAASNGDTDSVAEILSSVSIRSHSDLIQTINAKDADGLNALLHAACWGHDRIVALLIDFSANLNVLDPKGWTPIMWACSNGHVRTVAILHEAGARIDIKSFTGKSIWEVVKYAPNKDQILLLLGNNPDLGDVHSDVKATFFLMRSSGQFSVSDSDITSVGDEDDELMYEDFDWKTCKFDQMIVFEESNLNHILSVALSYLHPLDPHHPTILTANIVFLCARYAHYVNPSEVLDRFFEISILKMEYAAHLATETQDLASWIANFHHLLYYLKRDESLQSASYEYQARISDILVDAYERLVRKLENYITGILETGIINFVGSGFTTVHMESILGVFSGSGKRHNNIMRRTGGIISALGGARIVSVISTAQKRTSIPKSSSSPSPPQSASLSPGTFSRLNFFSLTPATPAAGSTNAIPKPPTPPPPSPTLLQSTPHYFIKSLKETRDVLTETHVHPSIISQIFLQLFRAINARIFNRILASTADLVSRSRAAQMLANLEDVVDWLQHGAEHEIPGNGGASTAISIPYAALVSALTPSLHLLWFIREVTSARELYEFLGLKARAGTLTVAQVRRVMCMYRFEVGEPSFSQDVEDFVVREWNEAVAMAAVAAAVGVAEDDDVEREIKRIKEMVEFYEESRVAELSIPMIMRGNGYVQGMAVQPVVPSEILAMLF</sequence>
<gene>
    <name evidence="4" type="ORF">HK100_012186</name>
</gene>
<reference evidence="4" key="1">
    <citation type="submission" date="2020-05" db="EMBL/GenBank/DDBJ databases">
        <title>Phylogenomic resolution of chytrid fungi.</title>
        <authorList>
            <person name="Stajich J.E."/>
            <person name="Amses K."/>
            <person name="Simmons R."/>
            <person name="Seto K."/>
            <person name="Myers J."/>
            <person name="Bonds A."/>
            <person name="Quandt C.A."/>
            <person name="Barry K."/>
            <person name="Liu P."/>
            <person name="Grigoriev I."/>
            <person name="Longcore J.E."/>
            <person name="James T.Y."/>
        </authorList>
    </citation>
    <scope>NUCLEOTIDE SEQUENCE</scope>
    <source>
        <strain evidence="4">JEL0513</strain>
    </source>
</reference>
<dbReference type="Pfam" id="PF12796">
    <property type="entry name" value="Ank_2"/>
    <property type="match status" value="2"/>
</dbReference>
<feature type="domain" description="Dilute" evidence="3">
    <location>
        <begin position="457"/>
        <end position="808"/>
    </location>
</feature>
<dbReference type="Gene3D" id="1.25.40.20">
    <property type="entry name" value="Ankyrin repeat-containing domain"/>
    <property type="match status" value="2"/>
</dbReference>
<evidence type="ECO:0000256" key="1">
    <source>
        <dbReference type="PROSITE-ProRule" id="PRU00023"/>
    </source>
</evidence>